<evidence type="ECO:0000313" key="1">
    <source>
        <dbReference type="EMBL" id="AUD06757.1"/>
    </source>
</evidence>
<dbReference type="KEGG" id="spir:CWM47_35880"/>
<evidence type="ECO:0000313" key="2">
    <source>
        <dbReference type="Proteomes" id="UP000232883"/>
    </source>
</evidence>
<organism evidence="1 2">
    <name type="scientific">Spirosoma pollinicola</name>
    <dbReference type="NCBI Taxonomy" id="2057025"/>
    <lineage>
        <taxon>Bacteria</taxon>
        <taxon>Pseudomonadati</taxon>
        <taxon>Bacteroidota</taxon>
        <taxon>Cytophagia</taxon>
        <taxon>Cytophagales</taxon>
        <taxon>Cytophagaceae</taxon>
        <taxon>Spirosoma</taxon>
    </lineage>
</organism>
<accession>A0A2K8ZA58</accession>
<dbReference type="AlphaFoldDB" id="A0A2K8ZA58"/>
<name>A0A2K8ZA58_9BACT</name>
<gene>
    <name evidence="1" type="ORF">CWM47_35880</name>
</gene>
<proteinExistence type="predicted"/>
<protein>
    <submittedName>
        <fullName evidence="1">Uncharacterized protein</fullName>
    </submittedName>
</protein>
<sequence>MISIRTRQALEARRNRLGEWRIGGPNKKKAAASVLGVRVNKEMAADNDNNRWALSIAEMMHKAGKISSKVAQQALCRIACAITHWSVQSANRA</sequence>
<dbReference type="EMBL" id="CP025096">
    <property type="protein sequence ID" value="AUD06757.1"/>
    <property type="molecule type" value="Genomic_DNA"/>
</dbReference>
<keyword evidence="2" id="KW-1185">Reference proteome</keyword>
<reference evidence="1 2" key="1">
    <citation type="submission" date="2017-11" db="EMBL/GenBank/DDBJ databases">
        <title>Taxonomic description and genome sequences of Spirosoma HA7 sp. nov., isolated from pollen microhabitat of Corylus avellana.</title>
        <authorList>
            <person name="Ambika Manirajan B."/>
            <person name="Suarez C."/>
            <person name="Ratering S."/>
            <person name="Geissler-Plaum R."/>
            <person name="Cardinale M."/>
            <person name="Sylvia S."/>
        </authorList>
    </citation>
    <scope>NUCLEOTIDE SEQUENCE [LARGE SCALE GENOMIC DNA]</scope>
    <source>
        <strain evidence="1 2">HA7</strain>
    </source>
</reference>
<dbReference type="Proteomes" id="UP000232883">
    <property type="component" value="Chromosome"/>
</dbReference>